<evidence type="ECO:0000313" key="5">
    <source>
        <dbReference type="Proteomes" id="UP000433883"/>
    </source>
</evidence>
<gene>
    <name evidence="3" type="ORF">BLS_003868</name>
    <name evidence="4" type="ORF">EG327_003572</name>
</gene>
<sequence>MYMHGLKQLLLLSLAGSGLACQCTLDGQKGAALDIKATAAACSGASGETINAGTTNVQTRAGLNPMCAAFIPASQTTLEALQVAGVWRNGSVLQVYFMNDDEWSHGRHLVSHIIQSSWERYANIKFDFFNNNTEASIRIKLTESESYTQGLGSNCLRVNDVNTETMGLKINLRDLTWCSKDDPIVRRPILHEFAHALSLCHEHQRPCFPGELDLAAIRYLKSMDEAEWKHEMHGNYLPHTNPRCVCSLDVFGYDGDSIMHYRFEPGETKTSLVAGVDNEPSAKDIALMAYLYPKPCGGTIELNWTEGFLREGNGRQDFLAVRKSIPRIVAGLTSLLCFSNVHMSLRGEATKADEAGFSYYYEESPTSDGSATTAQTGLSYLAIDPHIEEIYVGEPVRFPGPLESSTSTRTAISDSATRWLKARATRGLKFVSWITGIAFDGAHGDQGTVFATTSASDGLAATITGNISEVTYNWLAYSNSAINIHSGQLEPTVSQQDLKAVSLIAVPKSIFPERPQILLGISSISCNALAVRCRVSLHANRGENAEEWLFWQQVETIPIYVCNVPRKCDLRLQTTWVAVSAGHGLLQRPMTKAEMREIEENLKNGDENVETELEEVGKMSKEDLEEYWNKKKEKNSLGIGAPTPAVTSPQH</sequence>
<keyword evidence="2" id="KW-0732">Signal</keyword>
<name>A0A8H3YT83_VENIN</name>
<feature type="chain" id="PRO_5044691030" evidence="2">
    <location>
        <begin position="21"/>
        <end position="651"/>
    </location>
</feature>
<feature type="region of interest" description="Disordered" evidence="1">
    <location>
        <begin position="631"/>
        <end position="651"/>
    </location>
</feature>
<comment type="caution">
    <text evidence="3">The sequence shown here is derived from an EMBL/GenBank/DDBJ whole genome shotgun (WGS) entry which is preliminary data.</text>
</comment>
<dbReference type="PROSITE" id="PS51257">
    <property type="entry name" value="PROKAR_LIPOPROTEIN"/>
    <property type="match status" value="1"/>
</dbReference>
<evidence type="ECO:0000256" key="2">
    <source>
        <dbReference type="SAM" id="SignalP"/>
    </source>
</evidence>
<proteinExistence type="predicted"/>
<keyword evidence="6" id="KW-1185">Reference proteome</keyword>
<evidence type="ECO:0000313" key="3">
    <source>
        <dbReference type="EMBL" id="KAE9972865.1"/>
    </source>
</evidence>
<dbReference type="EMBL" id="WNWQ01000250">
    <property type="protein sequence ID" value="KAE9972865.1"/>
    <property type="molecule type" value="Genomic_DNA"/>
</dbReference>
<accession>A0A8H3YT83</accession>
<feature type="signal peptide" evidence="2">
    <location>
        <begin position="1"/>
        <end position="20"/>
    </location>
</feature>
<dbReference type="Proteomes" id="UP000433883">
    <property type="component" value="Unassembled WGS sequence"/>
</dbReference>
<dbReference type="EMBL" id="WNWR01000222">
    <property type="protein sequence ID" value="KAE9987944.1"/>
    <property type="molecule type" value="Genomic_DNA"/>
</dbReference>
<reference evidence="3 5" key="1">
    <citation type="submission" date="2019-11" db="EMBL/GenBank/DDBJ databases">
        <title>Venturia inaequalis Genome Resource.</title>
        <authorList>
            <person name="Lichtner F.J."/>
        </authorList>
    </citation>
    <scope>NUCLEOTIDE SEQUENCE [LARGE SCALE GENOMIC DNA]</scope>
    <source>
        <strain evidence="3">Bline_iso_100314</strain>
        <strain evidence="4 6">DMI_063113</strain>
    </source>
</reference>
<dbReference type="InterPro" id="IPR024079">
    <property type="entry name" value="MetalloPept_cat_dom_sf"/>
</dbReference>
<organism evidence="3 5">
    <name type="scientific">Venturia inaequalis</name>
    <name type="common">Apple scab fungus</name>
    <dbReference type="NCBI Taxonomy" id="5025"/>
    <lineage>
        <taxon>Eukaryota</taxon>
        <taxon>Fungi</taxon>
        <taxon>Dikarya</taxon>
        <taxon>Ascomycota</taxon>
        <taxon>Pezizomycotina</taxon>
        <taxon>Dothideomycetes</taxon>
        <taxon>Pleosporomycetidae</taxon>
        <taxon>Venturiales</taxon>
        <taxon>Venturiaceae</taxon>
        <taxon>Venturia</taxon>
    </lineage>
</organism>
<protein>
    <submittedName>
        <fullName evidence="3">Uncharacterized protein</fullName>
    </submittedName>
</protein>
<dbReference type="GO" id="GO:0008237">
    <property type="term" value="F:metallopeptidase activity"/>
    <property type="evidence" value="ECO:0007669"/>
    <property type="project" value="InterPro"/>
</dbReference>
<dbReference type="Proteomes" id="UP000490939">
    <property type="component" value="Unassembled WGS sequence"/>
</dbReference>
<evidence type="ECO:0000313" key="4">
    <source>
        <dbReference type="EMBL" id="KAE9987944.1"/>
    </source>
</evidence>
<evidence type="ECO:0000313" key="6">
    <source>
        <dbReference type="Proteomes" id="UP000490939"/>
    </source>
</evidence>
<dbReference type="SUPFAM" id="SSF55486">
    <property type="entry name" value="Metalloproteases ('zincins'), catalytic domain"/>
    <property type="match status" value="1"/>
</dbReference>
<dbReference type="AlphaFoldDB" id="A0A8H3YT83"/>
<evidence type="ECO:0000256" key="1">
    <source>
        <dbReference type="SAM" id="MobiDB-lite"/>
    </source>
</evidence>
<dbReference type="Gene3D" id="3.40.390.10">
    <property type="entry name" value="Collagenase (Catalytic Domain)"/>
    <property type="match status" value="1"/>
</dbReference>